<dbReference type="AlphaFoldDB" id="A0A8R1EEI6"/>
<evidence type="ECO:0000256" key="1">
    <source>
        <dbReference type="SAM" id="MobiDB-lite"/>
    </source>
</evidence>
<dbReference type="EnsemblMetazoa" id="CJA34159.1">
    <property type="protein sequence ID" value="CJA34159.1"/>
    <property type="gene ID" value="WBGene00210006"/>
</dbReference>
<name>A0A8R1EEI6_CAEJA</name>
<evidence type="ECO:0000313" key="2">
    <source>
        <dbReference type="EnsemblMetazoa" id="CJA34159.1"/>
    </source>
</evidence>
<dbReference type="Proteomes" id="UP000005237">
    <property type="component" value="Unassembled WGS sequence"/>
</dbReference>
<accession>A0A8R1EEI6</accession>
<protein>
    <submittedName>
        <fullName evidence="2">Uncharacterized protein</fullName>
    </submittedName>
</protein>
<reference evidence="3" key="1">
    <citation type="submission" date="2010-08" db="EMBL/GenBank/DDBJ databases">
        <authorList>
            <consortium name="Caenorhabditis japonica Sequencing Consortium"/>
            <person name="Wilson R.K."/>
        </authorList>
    </citation>
    <scope>NUCLEOTIDE SEQUENCE [LARGE SCALE GENOMIC DNA]</scope>
    <source>
        <strain evidence="3">DF5081</strain>
    </source>
</reference>
<keyword evidence="3" id="KW-1185">Reference proteome</keyword>
<organism evidence="2 3">
    <name type="scientific">Caenorhabditis japonica</name>
    <dbReference type="NCBI Taxonomy" id="281687"/>
    <lineage>
        <taxon>Eukaryota</taxon>
        <taxon>Metazoa</taxon>
        <taxon>Ecdysozoa</taxon>
        <taxon>Nematoda</taxon>
        <taxon>Chromadorea</taxon>
        <taxon>Rhabditida</taxon>
        <taxon>Rhabditina</taxon>
        <taxon>Rhabditomorpha</taxon>
        <taxon>Rhabditoidea</taxon>
        <taxon>Rhabditidae</taxon>
        <taxon>Peloderinae</taxon>
        <taxon>Caenorhabditis</taxon>
    </lineage>
</organism>
<feature type="region of interest" description="Disordered" evidence="1">
    <location>
        <begin position="1"/>
        <end position="68"/>
    </location>
</feature>
<evidence type="ECO:0000313" key="3">
    <source>
        <dbReference type="Proteomes" id="UP000005237"/>
    </source>
</evidence>
<sequence>PSRGGSLAERGSRSPLPKFSISCEGAAPPDVEEEEADTEDVKNSTITSSAGSAAADETVRFRRTSSGRNSQLQLVIPVISQAVQAAENERSGAQRETCYVVSVFG</sequence>
<feature type="compositionally biased region" description="Low complexity" evidence="1">
    <location>
        <begin position="44"/>
        <end position="55"/>
    </location>
</feature>
<reference evidence="2" key="2">
    <citation type="submission" date="2022-06" db="UniProtKB">
        <authorList>
            <consortium name="EnsemblMetazoa"/>
        </authorList>
    </citation>
    <scope>IDENTIFICATION</scope>
    <source>
        <strain evidence="2">DF5081</strain>
    </source>
</reference>
<proteinExistence type="predicted"/>